<accession>A0A2P2QUL6</accession>
<organism evidence="2">
    <name type="scientific">Rhizophora mucronata</name>
    <name type="common">Asiatic mangrove</name>
    <dbReference type="NCBI Taxonomy" id="61149"/>
    <lineage>
        <taxon>Eukaryota</taxon>
        <taxon>Viridiplantae</taxon>
        <taxon>Streptophyta</taxon>
        <taxon>Embryophyta</taxon>
        <taxon>Tracheophyta</taxon>
        <taxon>Spermatophyta</taxon>
        <taxon>Magnoliopsida</taxon>
        <taxon>eudicotyledons</taxon>
        <taxon>Gunneridae</taxon>
        <taxon>Pentapetalae</taxon>
        <taxon>rosids</taxon>
        <taxon>fabids</taxon>
        <taxon>Malpighiales</taxon>
        <taxon>Rhizophoraceae</taxon>
        <taxon>Rhizophora</taxon>
    </lineage>
</organism>
<proteinExistence type="predicted"/>
<keyword evidence="1" id="KW-0472">Membrane</keyword>
<dbReference type="EMBL" id="GGEC01090212">
    <property type="protein sequence ID" value="MBX70696.1"/>
    <property type="molecule type" value="Transcribed_RNA"/>
</dbReference>
<keyword evidence="1" id="KW-0812">Transmembrane</keyword>
<dbReference type="AlphaFoldDB" id="A0A2P2QUL6"/>
<feature type="transmembrane region" description="Helical" evidence="1">
    <location>
        <begin position="21"/>
        <end position="43"/>
    </location>
</feature>
<reference evidence="2" key="1">
    <citation type="submission" date="2018-02" db="EMBL/GenBank/DDBJ databases">
        <title>Rhizophora mucronata_Transcriptome.</title>
        <authorList>
            <person name="Meera S.P."/>
            <person name="Sreeshan A."/>
            <person name="Augustine A."/>
        </authorList>
    </citation>
    <scope>NUCLEOTIDE SEQUENCE</scope>
    <source>
        <tissue evidence="2">Leaf</tissue>
    </source>
</reference>
<name>A0A2P2QUL6_RHIMU</name>
<sequence length="64" mass="7719">MVRMIQVDACTLMKIFPKLHLLRFVLFEFVCRAYLFMVGYWYLESSVNILIACEHYDWLVVLVQ</sequence>
<protein>
    <submittedName>
        <fullName evidence="2">Uncharacterized protein</fullName>
    </submittedName>
</protein>
<evidence type="ECO:0000256" key="1">
    <source>
        <dbReference type="SAM" id="Phobius"/>
    </source>
</evidence>
<evidence type="ECO:0000313" key="2">
    <source>
        <dbReference type="EMBL" id="MBX70696.1"/>
    </source>
</evidence>
<keyword evidence="1" id="KW-1133">Transmembrane helix</keyword>